<sequence>MRWNTHFLSAMLSLSTLTSADPTWPSQNDELEEIMYQVKGYRSRQFGGTVIPCSSQASGPGRHNAAEWLRAAFHDMATTTIIGGPRQGGLDGSLQYEITSSDNIGPAFNTTLKFMADYYTSRSSVADLLAMGVYYAVRSCGGPVVPVAGGRIDAKQGGPIGVPLPQNSAFTFGQQFTRMGFDQTEMIQVVACGHSIGGVHETEFPQIVPVGTTTNGEAPMDSTVDVFDNKIVTEYVSGNTTNPMVVGPSIQATRNSDFKVFNSDGNATISTMADPETFRSICATVLRKMIEVVPDDVVLTDPIQPYAVKPVEMQLTLNPGASTLQLSGLIRVRTTDFGGDSAESVVLTYKDRSGGDNCGTLSCTHTLDLLGATEGFDDTFVWFPVNIEIPAASGISSFTLTVNMASGTSETYDNNGDSYPIQDAILMQMPQSCLLQGKLDVVAAVRNDLNNSAPVNLHLSYKTPVGDPNRPVPTLKDETVEMKKGTCVGLYTFYTASYEGLGDLDYATKIDVVIGTGTSAARDTFKAASSLGATCIAFQAPPASMCSRADDPDPPVETSTSVTVTPTVTSSGTVTSTGAVETPFHRPALGNFTLAGCNTEPTAAGARALAGASYVYDGMTLESCMNNCTGFYYWGTEFGRECYCGNKVHASSTNVTLDECNVVCSGDETEYCGAGDRLELYVTTGPIPTPTGTLAIKPTVTPYLRIGCYQELPSRALTGGIFPSDEQTLELCASSCNGFTYFATEYGRECYCGQSIDARSNVTDDADCSMVCAGDQTEYCGGSNRLEMYRLINPPTSTTTMPTPTITPTNKPTVPPYAFQGCWTEGDGVRALDAKSTAGNVTLESCADFCQDYHYFGTEFGDECHCGDILAGSANATNLTDCNTPCAGDPSEYCGAGNRLNLYYSNTTAGPSQPLVVGNYSWYGCQTEGTGVRALASKTYVNSTMTLEICATTCEGFTYFGTEYGAECYCGNEFGMGSVVAPSGQCSMACGGDAKQLCGAGNRLSVYQLTPSTPGTPPDTPGDPDEPDTPPEGE</sequence>
<dbReference type="PROSITE" id="PS50873">
    <property type="entry name" value="PEROXIDASE_4"/>
    <property type="match status" value="1"/>
</dbReference>
<comment type="similarity">
    <text evidence="2">Belongs to the peroxidase family.</text>
</comment>
<feature type="domain" description="WSC" evidence="6">
    <location>
        <begin position="591"/>
        <end position="684"/>
    </location>
</feature>
<feature type="region of interest" description="Disordered" evidence="3">
    <location>
        <begin position="547"/>
        <end position="577"/>
    </location>
</feature>
<organism evidence="7 8">
    <name type="scientific">Xylaria flabelliformis</name>
    <dbReference type="NCBI Taxonomy" id="2512241"/>
    <lineage>
        <taxon>Eukaryota</taxon>
        <taxon>Fungi</taxon>
        <taxon>Dikarya</taxon>
        <taxon>Ascomycota</taxon>
        <taxon>Pezizomycotina</taxon>
        <taxon>Sordariomycetes</taxon>
        <taxon>Xylariomycetidae</taxon>
        <taxon>Xylariales</taxon>
        <taxon>Xylariaceae</taxon>
        <taxon>Xylaria</taxon>
    </lineage>
</organism>
<dbReference type="PANTHER" id="PTHR45964">
    <property type="entry name" value="WSCD FAMILY MEMBER CG9164"/>
    <property type="match status" value="1"/>
</dbReference>
<dbReference type="SMART" id="SM00321">
    <property type="entry name" value="WSC"/>
    <property type="match status" value="4"/>
</dbReference>
<dbReference type="GO" id="GO:0004601">
    <property type="term" value="F:peroxidase activity"/>
    <property type="evidence" value="ECO:0007669"/>
    <property type="project" value="InterPro"/>
</dbReference>
<reference evidence="8" key="1">
    <citation type="submission" date="2019-06" db="EMBL/GenBank/DDBJ databases">
        <title>Draft genome sequence of the griseofulvin-producing fungus Xylaria cubensis strain G536.</title>
        <authorList>
            <person name="Mead M.E."/>
            <person name="Raja H.A."/>
            <person name="Steenwyk J.L."/>
            <person name="Knowles S.L."/>
            <person name="Oberlies N.H."/>
            <person name="Rokas A."/>
        </authorList>
    </citation>
    <scope>NUCLEOTIDE SEQUENCE [LARGE SCALE GENOMIC DNA]</scope>
    <source>
        <strain evidence="8">G536</strain>
    </source>
</reference>
<feature type="domain" description="Plant heme peroxidase family profile" evidence="5">
    <location>
        <begin position="124"/>
        <end position="338"/>
    </location>
</feature>
<protein>
    <recommendedName>
        <fullName evidence="9">WSC domain-containing protein</fullName>
    </recommendedName>
</protein>
<dbReference type="InterPro" id="IPR002889">
    <property type="entry name" value="WSC_carb-bd"/>
</dbReference>
<evidence type="ECO:0000256" key="3">
    <source>
        <dbReference type="SAM" id="MobiDB-lite"/>
    </source>
</evidence>
<keyword evidence="1" id="KW-0677">Repeat</keyword>
<dbReference type="Gene3D" id="1.10.520.10">
    <property type="match status" value="1"/>
</dbReference>
<dbReference type="PRINTS" id="PR00458">
    <property type="entry name" value="PEROXIDASE"/>
</dbReference>
<dbReference type="OrthoDB" id="5985073at2759"/>
<dbReference type="InterPro" id="IPR010255">
    <property type="entry name" value="Haem_peroxidase_sf"/>
</dbReference>
<dbReference type="PANTHER" id="PTHR45964:SF5">
    <property type="entry name" value="WSCD FAMILY MEMBER CG9164"/>
    <property type="match status" value="1"/>
</dbReference>
<keyword evidence="4" id="KW-0732">Signal</keyword>
<dbReference type="InterPro" id="IPR002016">
    <property type="entry name" value="Haem_peroxidase"/>
</dbReference>
<dbReference type="SUPFAM" id="SSF48113">
    <property type="entry name" value="Heme-dependent peroxidases"/>
    <property type="match status" value="1"/>
</dbReference>
<evidence type="ECO:0000256" key="2">
    <source>
        <dbReference type="RuleBase" id="RU004241"/>
    </source>
</evidence>
<evidence type="ECO:0000313" key="7">
    <source>
        <dbReference type="EMBL" id="TRX96181.1"/>
    </source>
</evidence>
<dbReference type="Gene3D" id="1.10.420.10">
    <property type="entry name" value="Peroxidase, domain 2"/>
    <property type="match status" value="1"/>
</dbReference>
<evidence type="ECO:0000256" key="1">
    <source>
        <dbReference type="ARBA" id="ARBA00022737"/>
    </source>
</evidence>
<dbReference type="Proteomes" id="UP000319160">
    <property type="component" value="Unassembled WGS sequence"/>
</dbReference>
<dbReference type="EMBL" id="VFLP01000012">
    <property type="protein sequence ID" value="TRX96181.1"/>
    <property type="molecule type" value="Genomic_DNA"/>
</dbReference>
<dbReference type="Pfam" id="PF01822">
    <property type="entry name" value="WSC"/>
    <property type="match status" value="4"/>
</dbReference>
<evidence type="ECO:0000259" key="5">
    <source>
        <dbReference type="PROSITE" id="PS50873"/>
    </source>
</evidence>
<evidence type="ECO:0008006" key="9">
    <source>
        <dbReference type="Google" id="ProtNLM"/>
    </source>
</evidence>
<dbReference type="AlphaFoldDB" id="A0A553I7K1"/>
<feature type="domain" description="WSC" evidence="6">
    <location>
        <begin position="919"/>
        <end position="1010"/>
    </location>
</feature>
<name>A0A553I7K1_9PEZI</name>
<evidence type="ECO:0000313" key="8">
    <source>
        <dbReference type="Proteomes" id="UP000319160"/>
    </source>
</evidence>
<accession>A0A553I7K1</accession>
<evidence type="ECO:0000259" key="6">
    <source>
        <dbReference type="PROSITE" id="PS51212"/>
    </source>
</evidence>
<feature type="compositionally biased region" description="Low complexity" evidence="3">
    <location>
        <begin position="556"/>
        <end position="577"/>
    </location>
</feature>
<proteinExistence type="inferred from homology"/>
<keyword evidence="8" id="KW-1185">Reference proteome</keyword>
<dbReference type="PROSITE" id="PS51212">
    <property type="entry name" value="WSC"/>
    <property type="match status" value="4"/>
</dbReference>
<feature type="chain" id="PRO_5022078614" description="WSC domain-containing protein" evidence="4">
    <location>
        <begin position="21"/>
        <end position="1034"/>
    </location>
</feature>
<feature type="domain" description="WSC" evidence="6">
    <location>
        <begin position="816"/>
        <end position="906"/>
    </location>
</feature>
<dbReference type="STRING" id="2512241.A0A553I7K1"/>
<evidence type="ECO:0000256" key="4">
    <source>
        <dbReference type="SAM" id="SignalP"/>
    </source>
</evidence>
<dbReference type="GO" id="GO:0006979">
    <property type="term" value="P:response to oxidative stress"/>
    <property type="evidence" value="ECO:0007669"/>
    <property type="project" value="InterPro"/>
</dbReference>
<feature type="signal peptide" evidence="4">
    <location>
        <begin position="1"/>
        <end position="20"/>
    </location>
</feature>
<dbReference type="InterPro" id="IPR051589">
    <property type="entry name" value="Sialate-O-sulfotransferase"/>
</dbReference>
<feature type="compositionally biased region" description="Acidic residues" evidence="3">
    <location>
        <begin position="1022"/>
        <end position="1034"/>
    </location>
</feature>
<dbReference type="Pfam" id="PF00141">
    <property type="entry name" value="peroxidase"/>
    <property type="match status" value="1"/>
</dbReference>
<feature type="domain" description="WSC" evidence="6">
    <location>
        <begin position="702"/>
        <end position="792"/>
    </location>
</feature>
<feature type="region of interest" description="Disordered" evidence="3">
    <location>
        <begin position="1009"/>
        <end position="1034"/>
    </location>
</feature>
<comment type="caution">
    <text evidence="7">The sequence shown here is derived from an EMBL/GenBank/DDBJ whole genome shotgun (WGS) entry which is preliminary data.</text>
</comment>
<dbReference type="GO" id="GO:0020037">
    <property type="term" value="F:heme binding"/>
    <property type="evidence" value="ECO:0007669"/>
    <property type="project" value="InterPro"/>
</dbReference>
<gene>
    <name evidence="7" type="ORF">FHL15_002905</name>
</gene>